<dbReference type="Gene3D" id="1.10.600.10">
    <property type="entry name" value="Farnesyl Diphosphate Synthase"/>
    <property type="match status" value="1"/>
</dbReference>
<dbReference type="AlphaFoldDB" id="A0A8H6C5F4"/>
<name>A0A8H6C5F4_CANAX</name>
<protein>
    <submittedName>
        <fullName evidence="1">Squalene/phytoene synthase family protein</fullName>
    </submittedName>
</protein>
<dbReference type="SUPFAM" id="SSF48576">
    <property type="entry name" value="Terpenoid synthases"/>
    <property type="match status" value="1"/>
</dbReference>
<sequence>MITRSRHISKRLYSTNYSAILFNAQENVNQLLESQDRSSYILAQYIPEPVRNTYLAIRAFNLEINKINEGGSNVQSRAARASSQMSNTLGVSTADLKFKFWSDLILRVFTEDSRNETDLGEPIAILLRDGLSMILI</sequence>
<dbReference type="InterPro" id="IPR002060">
    <property type="entry name" value="Squ/phyt_synthse"/>
</dbReference>
<evidence type="ECO:0000313" key="2">
    <source>
        <dbReference type="Proteomes" id="UP000536275"/>
    </source>
</evidence>
<gene>
    <name evidence="1" type="ORF">FOB64_000663</name>
</gene>
<evidence type="ECO:0000313" key="1">
    <source>
        <dbReference type="EMBL" id="KAF6072646.1"/>
    </source>
</evidence>
<proteinExistence type="predicted"/>
<organism evidence="1 2">
    <name type="scientific">Candida albicans</name>
    <name type="common">Yeast</name>
    <dbReference type="NCBI Taxonomy" id="5476"/>
    <lineage>
        <taxon>Eukaryota</taxon>
        <taxon>Fungi</taxon>
        <taxon>Dikarya</taxon>
        <taxon>Ascomycota</taxon>
        <taxon>Saccharomycotina</taxon>
        <taxon>Pichiomycetes</taxon>
        <taxon>Debaryomycetaceae</taxon>
        <taxon>Candida/Lodderomyces clade</taxon>
        <taxon>Candida</taxon>
    </lineage>
</organism>
<accession>A0A8H6C5F4</accession>
<dbReference type="Proteomes" id="UP000536275">
    <property type="component" value="Unassembled WGS sequence"/>
</dbReference>
<dbReference type="InterPro" id="IPR008949">
    <property type="entry name" value="Isoprenoid_synthase_dom_sf"/>
</dbReference>
<reference evidence="1 2" key="1">
    <citation type="submission" date="2020-03" db="EMBL/GenBank/DDBJ databases">
        <title>FDA dAtabase for Regulatory Grade micrObial Sequences (FDA-ARGOS): Supporting development and validation of Infectious Disease Dx tests.</title>
        <authorList>
            <person name="Campos J."/>
            <person name="Goldberg B."/>
            <person name="Tallon L."/>
            <person name="Sadzewicz L."/>
            <person name="Vavikolanu K."/>
            <person name="Mehta A."/>
            <person name="Aluvathingal J."/>
            <person name="Nadendla S."/>
            <person name="Nandy P."/>
            <person name="Geyer C."/>
            <person name="Yan Y."/>
            <person name="Sichtig H."/>
        </authorList>
    </citation>
    <scope>NUCLEOTIDE SEQUENCE [LARGE SCALE GENOMIC DNA]</scope>
    <source>
        <strain evidence="1 2">FDAARGOS_656</strain>
    </source>
</reference>
<dbReference type="Pfam" id="PF00494">
    <property type="entry name" value="SQS_PSY"/>
    <property type="match status" value="1"/>
</dbReference>
<dbReference type="EMBL" id="JABWAD010000007">
    <property type="protein sequence ID" value="KAF6072646.1"/>
    <property type="molecule type" value="Genomic_DNA"/>
</dbReference>
<comment type="caution">
    <text evidence="1">The sequence shown here is derived from an EMBL/GenBank/DDBJ whole genome shotgun (WGS) entry which is preliminary data.</text>
</comment>